<comment type="caution">
    <text evidence="1">The sequence shown here is derived from an EMBL/GenBank/DDBJ whole genome shotgun (WGS) entry which is preliminary data.</text>
</comment>
<evidence type="ECO:0000313" key="2">
    <source>
        <dbReference type="Proteomes" id="UP000887159"/>
    </source>
</evidence>
<name>A0A8X6RCW9_TRICX</name>
<accession>A0A8X6RCW9</accession>
<proteinExistence type="predicted"/>
<sequence>MLRPVVTLLNEIKANCTPEKTSIGLQYLIPMPHDIHNCLFRRHNDVCVHRTGCRTRSSTSIKVDFSEMKVPSDSVGPVPKMTSPDREPLGFLLFRILGGGGEEIFFQVYLLDDR</sequence>
<protein>
    <submittedName>
        <fullName evidence="1">Uncharacterized protein</fullName>
    </submittedName>
</protein>
<evidence type="ECO:0000313" key="1">
    <source>
        <dbReference type="EMBL" id="GFX90289.1"/>
    </source>
</evidence>
<keyword evidence="2" id="KW-1185">Reference proteome</keyword>
<dbReference type="AlphaFoldDB" id="A0A8X6RCW9"/>
<organism evidence="1 2">
    <name type="scientific">Trichonephila clavipes</name>
    <name type="common">Golden silk orbweaver</name>
    <name type="synonym">Nephila clavipes</name>
    <dbReference type="NCBI Taxonomy" id="2585209"/>
    <lineage>
        <taxon>Eukaryota</taxon>
        <taxon>Metazoa</taxon>
        <taxon>Ecdysozoa</taxon>
        <taxon>Arthropoda</taxon>
        <taxon>Chelicerata</taxon>
        <taxon>Arachnida</taxon>
        <taxon>Araneae</taxon>
        <taxon>Araneomorphae</taxon>
        <taxon>Entelegynae</taxon>
        <taxon>Araneoidea</taxon>
        <taxon>Nephilidae</taxon>
        <taxon>Trichonephila</taxon>
    </lineage>
</organism>
<gene>
    <name evidence="1" type="ORF">TNCV_3848641</name>
</gene>
<dbReference type="Proteomes" id="UP000887159">
    <property type="component" value="Unassembled WGS sequence"/>
</dbReference>
<dbReference type="EMBL" id="BMAU01021094">
    <property type="protein sequence ID" value="GFX90289.1"/>
    <property type="molecule type" value="Genomic_DNA"/>
</dbReference>
<reference evidence="1" key="1">
    <citation type="submission" date="2020-08" db="EMBL/GenBank/DDBJ databases">
        <title>Multicomponent nature underlies the extraordinary mechanical properties of spider dragline silk.</title>
        <authorList>
            <person name="Kono N."/>
            <person name="Nakamura H."/>
            <person name="Mori M."/>
            <person name="Yoshida Y."/>
            <person name="Ohtoshi R."/>
            <person name="Malay A.D."/>
            <person name="Moran D.A.P."/>
            <person name="Tomita M."/>
            <person name="Numata K."/>
            <person name="Arakawa K."/>
        </authorList>
    </citation>
    <scope>NUCLEOTIDE SEQUENCE</scope>
</reference>